<proteinExistence type="predicted"/>
<gene>
    <name evidence="2" type="ORF">CHBEV_202</name>
</gene>
<dbReference type="EMBL" id="HF679132">
    <property type="protein sequence ID" value="CCU55770.1"/>
    <property type="molecule type" value="Genomic_DNA"/>
</dbReference>
<keyword evidence="3" id="KW-1185">Reference proteome</keyword>
<keyword evidence="1" id="KW-1133">Transmembrane helix</keyword>
<dbReference type="GeneID" id="15613192"/>
<dbReference type="OrthoDB" id="27602at10239"/>
<dbReference type="RefSeq" id="YP_008004272.1">
    <property type="nucleotide sequence ID" value="NC_021248.1"/>
</dbReference>
<sequence>MFNINMRLYILIFFIKYIYAQTDIELCLIINNIEYKNDLIFINSDKNIILKLYNNLILECNENYKLIKIIDISKYKNIINPNINNKISFYKHNCINEISCLYIYSIKLQRIYLIFINNEILNIKEYSYANKDIIDNCVNNIVINEKSFKCNNYTFEPDLLINYITNYNKYNIIYILIIIITLISLIILFTSIYILKTTKLYLINRITFI</sequence>
<reference evidence="2" key="1">
    <citation type="journal article" date="2013" name="J. Virol.">
        <title>New Insights into the Evolution of Entomopoxvirinae from the Complete Genome Sequences of Four Entomopoxviruses Infecting Adoxophyes honmai, Choristoneura biennis, Choristoneura rosaceana, and Mythimna separata.</title>
        <authorList>
            <person name="Theze J."/>
            <person name="Takatsuka J."/>
            <person name="Li Z."/>
            <person name="Gallais J."/>
            <person name="Doucet D."/>
            <person name="Arif B."/>
            <person name="Nakai M."/>
            <person name="Herniou E.A."/>
        </authorList>
    </citation>
    <scope>NUCLEOTIDE SEQUENCE</scope>
</reference>
<keyword evidence="1" id="KW-0812">Transmembrane</keyword>
<evidence type="ECO:0000313" key="2">
    <source>
        <dbReference type="EMBL" id="CCU55770.1"/>
    </source>
</evidence>
<keyword evidence="1" id="KW-0472">Membrane</keyword>
<dbReference type="KEGG" id="vg:15613192"/>
<evidence type="ECO:0000256" key="1">
    <source>
        <dbReference type="SAM" id="Phobius"/>
    </source>
</evidence>
<dbReference type="Proteomes" id="UP000792220">
    <property type="component" value="Genome"/>
</dbReference>
<evidence type="ECO:0000313" key="3">
    <source>
        <dbReference type="Proteomes" id="UP000792220"/>
    </source>
</evidence>
<organism evidence="2 3">
    <name type="scientific">Choristoneura biennis entomopoxvirus</name>
    <name type="common">CbEPV</name>
    <dbReference type="NCBI Taxonomy" id="10288"/>
    <lineage>
        <taxon>Viruses</taxon>
        <taxon>Varidnaviria</taxon>
        <taxon>Bamfordvirae</taxon>
        <taxon>Nucleocytoviricota</taxon>
        <taxon>Pokkesviricetes</taxon>
        <taxon>Chitovirales</taxon>
        <taxon>Poxviridae</taxon>
        <taxon>Entomopoxvirinae</taxon>
        <taxon>Betaentomopoxvirus</taxon>
        <taxon>Betaentomopoxvirus cbiennis</taxon>
    </lineage>
</organism>
<protein>
    <submittedName>
        <fullName evidence="2">Uncharacterized protein</fullName>
    </submittedName>
</protein>
<accession>A0A916P6W1</accession>
<name>A0A916P6W1_CBEPV</name>
<feature type="transmembrane region" description="Helical" evidence="1">
    <location>
        <begin position="172"/>
        <end position="195"/>
    </location>
</feature>
<organismHost>
    <name type="scientific">Choristoneura fumiferana</name>
    <name type="common">Spruce budworm moth</name>
    <name type="synonym">Archips fumiferana</name>
    <dbReference type="NCBI Taxonomy" id="7141"/>
</organismHost>